<proteinExistence type="predicted"/>
<dbReference type="AlphaFoldDB" id="A0A386UKY1"/>
<evidence type="ECO:0000313" key="3">
    <source>
        <dbReference type="EMBL" id="AYF01374.1"/>
    </source>
</evidence>
<dbReference type="Gene3D" id="3.40.50.1980">
    <property type="entry name" value="Nitrogenase molybdenum iron protein domain"/>
    <property type="match status" value="2"/>
</dbReference>
<dbReference type="InterPro" id="IPR002491">
    <property type="entry name" value="ABC_transptr_periplasmic_BD"/>
</dbReference>
<dbReference type="GO" id="GO:0071281">
    <property type="term" value="P:cellular response to iron ion"/>
    <property type="evidence" value="ECO:0007669"/>
    <property type="project" value="TreeGrafter"/>
</dbReference>
<dbReference type="EMBL" id="CP031078">
    <property type="protein sequence ID" value="AYF01374.1"/>
    <property type="molecule type" value="Genomic_DNA"/>
</dbReference>
<feature type="domain" description="Fe/B12 periplasmic-binding" evidence="2">
    <location>
        <begin position="23"/>
        <end position="271"/>
    </location>
</feature>
<dbReference type="RefSeq" id="WP_338119156.1">
    <property type="nucleotide sequence ID" value="NZ_CP031078.1"/>
</dbReference>
<dbReference type="PANTHER" id="PTHR30535:SF34">
    <property type="entry name" value="MOLYBDATE-BINDING PROTEIN MOLA"/>
    <property type="match status" value="1"/>
</dbReference>
<sequence length="271" mass="28628">MRLWFLFTMLVALAMPAGAAPRRVVSINLCTDQLALAVAAPGQLVSVSELARDPALSAMASRAAAIPSNRGRAEEVLALRPDLVLASSLGDAATVRLLQRLGVSVALFDPAEDLEGIRDALYRMGTLLGRAPDAKARVRAFDRDIAPSLHPRGPRPLAAIYQANGYTTGPDSLAGRILDAAGFRNLAGELGMQIGGTLALEQLVAGRPDLLVLGPRYPGASRSEEVLAHPALRDLGARRLEIPDRAWLCGTPAVAEALRALASARQRMIAP</sequence>
<evidence type="ECO:0000313" key="4">
    <source>
        <dbReference type="Proteomes" id="UP000272010"/>
    </source>
</evidence>
<feature type="chain" id="PRO_5017308343" evidence="1">
    <location>
        <begin position="20"/>
        <end position="271"/>
    </location>
</feature>
<feature type="signal peptide" evidence="1">
    <location>
        <begin position="1"/>
        <end position="19"/>
    </location>
</feature>
<gene>
    <name evidence="3" type="ORF">PY32053_01747</name>
</gene>
<dbReference type="SUPFAM" id="SSF53807">
    <property type="entry name" value="Helical backbone' metal receptor"/>
    <property type="match status" value="1"/>
</dbReference>
<organism evidence="3 4">
    <name type="scientific">Paracoccus yeei</name>
    <dbReference type="NCBI Taxonomy" id="147645"/>
    <lineage>
        <taxon>Bacteria</taxon>
        <taxon>Pseudomonadati</taxon>
        <taxon>Pseudomonadota</taxon>
        <taxon>Alphaproteobacteria</taxon>
        <taxon>Rhodobacterales</taxon>
        <taxon>Paracoccaceae</taxon>
        <taxon>Paracoccus</taxon>
    </lineage>
</organism>
<dbReference type="Proteomes" id="UP000272010">
    <property type="component" value="Chromosome"/>
</dbReference>
<keyword evidence="1" id="KW-0732">Signal</keyword>
<dbReference type="Pfam" id="PF01497">
    <property type="entry name" value="Peripla_BP_2"/>
    <property type="match status" value="1"/>
</dbReference>
<accession>A0A386UKY1</accession>
<evidence type="ECO:0000259" key="2">
    <source>
        <dbReference type="PROSITE" id="PS50983"/>
    </source>
</evidence>
<dbReference type="InterPro" id="IPR050902">
    <property type="entry name" value="ABC_Transporter_SBP"/>
</dbReference>
<dbReference type="PROSITE" id="PS50983">
    <property type="entry name" value="FE_B12_PBP"/>
    <property type="match status" value="1"/>
</dbReference>
<reference evidence="4" key="1">
    <citation type="submission" date="2018-07" db="EMBL/GenBank/DDBJ databases">
        <title>Genome Structure of the Opportunistic Pathogen Paracoccus yeei (Alphaproteobacteria) and Identification of Putative Virulence Factors.</title>
        <authorList>
            <person name="Lasek R."/>
            <person name="Szuplewska M."/>
            <person name="Mitura M."/>
            <person name="Decewicz P."/>
            <person name="Chmielowska C."/>
            <person name="Pawlot A."/>
            <person name="Sentkowska D."/>
            <person name="Czarnecki J."/>
            <person name="Bartosik D."/>
        </authorList>
    </citation>
    <scope>NUCLEOTIDE SEQUENCE [LARGE SCALE GENOMIC DNA]</scope>
    <source>
        <strain evidence="4">CCUG 32053</strain>
    </source>
</reference>
<dbReference type="PANTHER" id="PTHR30535">
    <property type="entry name" value="VITAMIN B12-BINDING PROTEIN"/>
    <property type="match status" value="1"/>
</dbReference>
<protein>
    <submittedName>
        <fullName evidence="3">ABC transporter substrate-binding protein</fullName>
    </submittedName>
</protein>
<evidence type="ECO:0000256" key="1">
    <source>
        <dbReference type="SAM" id="SignalP"/>
    </source>
</evidence>
<name>A0A386UKY1_9RHOB</name>